<evidence type="ECO:0000313" key="2">
    <source>
        <dbReference type="Proteomes" id="UP000233256"/>
    </source>
</evidence>
<gene>
    <name evidence="1" type="ORF">CVV64_15935</name>
</gene>
<dbReference type="EMBL" id="PGXC01000025">
    <property type="protein sequence ID" value="PKK89115.1"/>
    <property type="molecule type" value="Genomic_DNA"/>
</dbReference>
<protein>
    <submittedName>
        <fullName evidence="1">Uncharacterized protein</fullName>
    </submittedName>
</protein>
<accession>A0A2N1PLB0</accession>
<dbReference type="AlphaFoldDB" id="A0A2N1PLB0"/>
<comment type="caution">
    <text evidence="1">The sequence shown here is derived from an EMBL/GenBank/DDBJ whole genome shotgun (WGS) entry which is preliminary data.</text>
</comment>
<name>A0A2N1PLB0_9BACT</name>
<evidence type="ECO:0000313" key="1">
    <source>
        <dbReference type="EMBL" id="PKK89115.1"/>
    </source>
</evidence>
<reference evidence="1 2" key="1">
    <citation type="journal article" date="2017" name="ISME J.">
        <title>Potential for microbial H2 and metal transformations associated with novel bacteria and archaea in deep terrestrial subsurface sediments.</title>
        <authorList>
            <person name="Hernsdorf A.W."/>
            <person name="Amano Y."/>
            <person name="Miyakawa K."/>
            <person name="Ise K."/>
            <person name="Suzuki Y."/>
            <person name="Anantharaman K."/>
            <person name="Probst A."/>
            <person name="Burstein D."/>
            <person name="Thomas B.C."/>
            <person name="Banfield J.F."/>
        </authorList>
    </citation>
    <scope>NUCLEOTIDE SEQUENCE [LARGE SCALE GENOMIC DNA]</scope>
    <source>
        <strain evidence="1">HGW-Wallbacteria-1</strain>
    </source>
</reference>
<proteinExistence type="predicted"/>
<sequence>MCRLNIFSESTLFSSLDPMSGPVCFFSEDGGFGTGRGLLDGIDFDDVDRDDKADNADASSTGKSRLVDKIF</sequence>
<organism evidence="1 2">
    <name type="scientific">Candidatus Wallbacteria bacterium HGW-Wallbacteria-1</name>
    <dbReference type="NCBI Taxonomy" id="2013854"/>
    <lineage>
        <taxon>Bacteria</taxon>
        <taxon>Candidatus Walliibacteriota</taxon>
    </lineage>
</organism>
<dbReference type="Proteomes" id="UP000233256">
    <property type="component" value="Unassembled WGS sequence"/>
</dbReference>